<feature type="domain" description="Core-binding (CB)" evidence="6">
    <location>
        <begin position="52"/>
        <end position="134"/>
    </location>
</feature>
<dbReference type="PROSITE" id="PS51900">
    <property type="entry name" value="CB"/>
    <property type="match status" value="1"/>
</dbReference>
<evidence type="ECO:0000259" key="5">
    <source>
        <dbReference type="PROSITE" id="PS51898"/>
    </source>
</evidence>
<dbReference type="Pfam" id="PF00589">
    <property type="entry name" value="Phage_integrase"/>
    <property type="match status" value="1"/>
</dbReference>
<dbReference type="InterPro" id="IPR033683">
    <property type="entry name" value="XerH"/>
</dbReference>
<feature type="active site" evidence="4">
    <location>
        <position position="326"/>
    </location>
</feature>
<evidence type="ECO:0000256" key="4">
    <source>
        <dbReference type="HAMAP-Rule" id="MF_02054"/>
    </source>
</evidence>
<evidence type="ECO:0000256" key="3">
    <source>
        <dbReference type="ARBA" id="ARBA00023172"/>
    </source>
</evidence>
<dbReference type="Proteomes" id="UP000002222">
    <property type="component" value="Chromosome"/>
</dbReference>
<dbReference type="EMBL" id="CP001816">
    <property type="protein sequence ID" value="ACZ12289.1"/>
    <property type="molecule type" value="Genomic_DNA"/>
</dbReference>
<feature type="active site" evidence="4">
    <location>
        <position position="300"/>
    </location>
</feature>
<dbReference type="PANTHER" id="PTHR30349:SF64">
    <property type="entry name" value="PROPHAGE INTEGRASE INTD-RELATED"/>
    <property type="match status" value="1"/>
</dbReference>
<dbReference type="HOGENOM" id="CLU_027562_9_6_7"/>
<dbReference type="GO" id="GO:0005737">
    <property type="term" value="C:cytoplasm"/>
    <property type="evidence" value="ECO:0007669"/>
    <property type="project" value="UniProtKB-SubCell"/>
</dbReference>
<sequence length="353" mass="40903">MRYKVDEKESFEQSLLFWLNRFIKSKLTSLSNRHVVENAKLSKIIGTLNQGCTSMQALKDLSKEARNIGLIGINLFINPLEKFYTYVVPLQLHSLKEIDEELLSEFLASQTGSLSDATKKNYRIALLSFFKFLDKQNEDEKGTTYQFRIELKNWGGLGGRRGEKLPAHMYKEEITRFLKAIEETEFKPYAQAKNRLLIKMILYTGMRVSEALGLKIKDMVKEENYLICHIRGKGNKPRTAMIKYETIEADLQEWMEYRSSDSALLFQSRTGKPLTQAYVSYVMDKMLFHAGIRKEKNGAHMLRHTFATLLYQKNRDLILVQEALGHADLNTSRIYTHFDKERLKIAADTLDGM</sequence>
<name>D1B2G9_SULD5</name>
<dbReference type="STRING" id="525898.Sdel_1268"/>
<dbReference type="InterPro" id="IPR044068">
    <property type="entry name" value="CB"/>
</dbReference>
<evidence type="ECO:0000256" key="2">
    <source>
        <dbReference type="ARBA" id="ARBA00023125"/>
    </source>
</evidence>
<dbReference type="PROSITE" id="PS51898">
    <property type="entry name" value="TYR_RECOMBINASE"/>
    <property type="match status" value="1"/>
</dbReference>
<reference evidence="8" key="1">
    <citation type="submission" date="2009-11" db="EMBL/GenBank/DDBJ databases">
        <title>The complete genome of Sulfurospirillum deleyianum DSM 6946.</title>
        <authorList>
            <consortium name="US DOE Joint Genome Institute (JGI-PGF)"/>
            <person name="Lucas S."/>
            <person name="Copeland A."/>
            <person name="Lapidus A."/>
            <person name="Glavina del Rio T."/>
            <person name="Dalin E."/>
            <person name="Tice H."/>
            <person name="Bruce D."/>
            <person name="Goodwin L."/>
            <person name="Pitluck S."/>
            <person name="Kyrpides N."/>
            <person name="Mavromatis K."/>
            <person name="Ivanova N."/>
            <person name="Ovchinnikova G."/>
            <person name="Munk A.C."/>
            <person name="Lu M."/>
            <person name="Brettin T."/>
            <person name="Detter J.C."/>
            <person name="Han C."/>
            <person name="Tapia R."/>
            <person name="Larimer F."/>
            <person name="Land M."/>
            <person name="Hauser L."/>
            <person name="Markowitz V."/>
            <person name="Cheng J.F."/>
            <person name="Hugenholtz P."/>
            <person name="Woyke T."/>
            <person name="Wu D."/>
            <person name="Aumann P."/>
            <person name="Schneider S."/>
            <person name="Lang E."/>
            <person name="Spring S."/>
            <person name="Klenk H.P."/>
            <person name="Eisen J.A."/>
        </authorList>
    </citation>
    <scope>NUCLEOTIDE SEQUENCE [LARGE SCALE GENOMIC DNA]</scope>
    <source>
        <strain evidence="8">ATCC 51133 / DSM 6946 / 5175</strain>
    </source>
</reference>
<dbReference type="Gene3D" id="1.10.443.10">
    <property type="entry name" value="Intergrase catalytic core"/>
    <property type="match status" value="1"/>
</dbReference>
<dbReference type="Pfam" id="PF18644">
    <property type="entry name" value="Phage_int_SAM_6"/>
    <property type="match status" value="1"/>
</dbReference>
<dbReference type="InterPro" id="IPR002104">
    <property type="entry name" value="Integrase_catalytic"/>
</dbReference>
<dbReference type="InterPro" id="IPR050090">
    <property type="entry name" value="Tyrosine_recombinase_XerCD"/>
</dbReference>
<comment type="similarity">
    <text evidence="4">Belongs to the 'phage' integrase family. XerH subfamily.</text>
</comment>
<dbReference type="RefSeq" id="WP_012857040.1">
    <property type="nucleotide sequence ID" value="NC_013512.1"/>
</dbReference>
<keyword evidence="8" id="KW-1185">Reference proteome</keyword>
<keyword evidence="4" id="KW-0131">Cell cycle</keyword>
<keyword evidence="3 4" id="KW-0233">DNA recombination</keyword>
<feature type="active site" evidence="4">
    <location>
        <position position="207"/>
    </location>
</feature>
<reference evidence="7 8" key="2">
    <citation type="journal article" date="2010" name="Stand. Genomic Sci.">
        <title>Complete genome sequence of Sulfurospirillum deleyianum type strain (5175).</title>
        <authorList>
            <person name="Sikorski J."/>
            <person name="Lapidus A."/>
            <person name="Copeland A."/>
            <person name="Glavina Del Rio T."/>
            <person name="Nolan M."/>
            <person name="Lucas S."/>
            <person name="Chen F."/>
            <person name="Tice H."/>
            <person name="Cheng J.F."/>
            <person name="Saunders E."/>
            <person name="Bruce D."/>
            <person name="Goodwin L."/>
            <person name="Pitluck S."/>
            <person name="Ovchinnikova G."/>
            <person name="Pati A."/>
            <person name="Ivanova N."/>
            <person name="Mavromatis K."/>
            <person name="Chen A."/>
            <person name="Palaniappan K."/>
            <person name="Chain P."/>
            <person name="Land M."/>
            <person name="Hauser L."/>
            <person name="Chang Y.J."/>
            <person name="Jeffries C.D."/>
            <person name="Brettin T."/>
            <person name="Detter J.C."/>
            <person name="Han C."/>
            <person name="Rohde M."/>
            <person name="Lang E."/>
            <person name="Spring S."/>
            <person name="Goker M."/>
            <person name="Bristow J."/>
            <person name="Eisen J.A."/>
            <person name="Markowitz V."/>
            <person name="Hugenholtz P."/>
            <person name="Kyrpides N.C."/>
            <person name="Klenk H.P."/>
        </authorList>
    </citation>
    <scope>NUCLEOTIDE SEQUENCE [LARGE SCALE GENOMIC DNA]</scope>
    <source>
        <strain evidence="8">ATCC 51133 / DSM 6946 / 5175</strain>
    </source>
</reference>
<dbReference type="GO" id="GO:0003677">
    <property type="term" value="F:DNA binding"/>
    <property type="evidence" value="ECO:0007669"/>
    <property type="project" value="UniProtKB-UniRule"/>
</dbReference>
<feature type="domain" description="Tyr recombinase" evidence="5">
    <location>
        <begin position="164"/>
        <end position="348"/>
    </location>
</feature>
<evidence type="ECO:0000259" key="6">
    <source>
        <dbReference type="PROSITE" id="PS51900"/>
    </source>
</evidence>
<evidence type="ECO:0000313" key="7">
    <source>
        <dbReference type="EMBL" id="ACZ12289.1"/>
    </source>
</evidence>
<dbReference type="GO" id="GO:0009037">
    <property type="term" value="F:tyrosine-based site-specific recombinase activity"/>
    <property type="evidence" value="ECO:0007669"/>
    <property type="project" value="UniProtKB-UniRule"/>
</dbReference>
<keyword evidence="1 4" id="KW-0229">DNA integration</keyword>
<keyword evidence="2 4" id="KW-0238">DNA-binding</keyword>
<gene>
    <name evidence="4" type="primary">xerH</name>
    <name evidence="7" type="ordered locus">Sdel_1268</name>
</gene>
<dbReference type="PANTHER" id="PTHR30349">
    <property type="entry name" value="PHAGE INTEGRASE-RELATED"/>
    <property type="match status" value="1"/>
</dbReference>
<dbReference type="GO" id="GO:0006310">
    <property type="term" value="P:DNA recombination"/>
    <property type="evidence" value="ECO:0007669"/>
    <property type="project" value="UniProtKB-UniRule"/>
</dbReference>
<dbReference type="SUPFAM" id="SSF56349">
    <property type="entry name" value="DNA breaking-rejoining enzymes"/>
    <property type="match status" value="1"/>
</dbReference>
<evidence type="ECO:0000313" key="8">
    <source>
        <dbReference type="Proteomes" id="UP000002222"/>
    </source>
</evidence>
<keyword evidence="4" id="KW-0963">Cytoplasm</keyword>
<dbReference type="GO" id="GO:0051301">
    <property type="term" value="P:cell division"/>
    <property type="evidence" value="ECO:0007669"/>
    <property type="project" value="UniProtKB-KW"/>
</dbReference>
<keyword evidence="4" id="KW-0132">Cell division</keyword>
<dbReference type="InterPro" id="IPR013762">
    <property type="entry name" value="Integrase-like_cat_sf"/>
</dbReference>
<evidence type="ECO:0000256" key="1">
    <source>
        <dbReference type="ARBA" id="ARBA00022908"/>
    </source>
</evidence>
<dbReference type="KEGG" id="sdl:Sdel_1268"/>
<feature type="active site" description="O-(3'-phospho-DNA)-tyrosine intermediate" evidence="4">
    <location>
        <position position="335"/>
    </location>
</feature>
<dbReference type="OrthoDB" id="9801717at2"/>
<dbReference type="eggNOG" id="COG4974">
    <property type="taxonomic scope" value="Bacteria"/>
</dbReference>
<dbReference type="AlphaFoldDB" id="D1B2G9"/>
<dbReference type="InterPro" id="IPR011010">
    <property type="entry name" value="DNA_brk_join_enz"/>
</dbReference>
<dbReference type="HAMAP" id="MF_02054">
    <property type="entry name" value="Recomb_XerH"/>
    <property type="match status" value="1"/>
</dbReference>
<feature type="active site" evidence="4">
    <location>
        <position position="233"/>
    </location>
</feature>
<protein>
    <recommendedName>
        <fullName evidence="4">Tyrosine recombinase XerH</fullName>
    </recommendedName>
</protein>
<organism evidence="7 8">
    <name type="scientific">Sulfurospirillum deleyianum (strain ATCC 51133 / DSM 6946 / 5175)</name>
    <dbReference type="NCBI Taxonomy" id="525898"/>
    <lineage>
        <taxon>Bacteria</taxon>
        <taxon>Pseudomonadati</taxon>
        <taxon>Campylobacterota</taxon>
        <taxon>Epsilonproteobacteria</taxon>
        <taxon>Campylobacterales</taxon>
        <taxon>Sulfurospirillaceae</taxon>
        <taxon>Sulfurospirillum</taxon>
    </lineage>
</organism>
<proteinExistence type="inferred from homology"/>
<comment type="subcellular location">
    <subcellularLocation>
        <location evidence="4">Cytoplasm</location>
    </subcellularLocation>
</comment>
<comment type="function">
    <text evidence="4">Site-specific tyrosine recombinase, which acts by catalyzing the cutting and rejoining of the recombining DNA molecules.</text>
</comment>
<feature type="active site" evidence="4">
    <location>
        <position position="303"/>
    </location>
</feature>
<accession>D1B2G9</accession>
<dbReference type="InterPro" id="IPR041308">
    <property type="entry name" value="Xer_N"/>
</dbReference>